<proteinExistence type="predicted"/>
<keyword evidence="1" id="KW-0472">Membrane</keyword>
<dbReference type="AlphaFoldDB" id="A0AB39X429"/>
<protein>
    <submittedName>
        <fullName evidence="2">Uncharacterized protein</fullName>
    </submittedName>
</protein>
<evidence type="ECO:0000256" key="1">
    <source>
        <dbReference type="SAM" id="Phobius"/>
    </source>
</evidence>
<name>A0AB39X429_9GAMM</name>
<keyword evidence="1" id="KW-1133">Transmembrane helix</keyword>
<sequence length="87" mass="10168">MHYLEIALLVISFLLIVTGATLFVLARSYVKKEMFENFYGGKNAIYGGFRIFKYEYYQSDKLWVCTSLRVVFIGLLMVFPLTYMLAK</sequence>
<evidence type="ECO:0000313" key="2">
    <source>
        <dbReference type="EMBL" id="XDV08776.1"/>
    </source>
</evidence>
<dbReference type="RefSeq" id="WP_369742486.1">
    <property type="nucleotide sequence ID" value="NZ_CP165718.1"/>
</dbReference>
<gene>
    <name evidence="2" type="ORF">AB8S08_08315</name>
</gene>
<dbReference type="EMBL" id="CP165718">
    <property type="protein sequence ID" value="XDV08776.1"/>
    <property type="molecule type" value="Genomic_DNA"/>
</dbReference>
<accession>A0AB39X429</accession>
<reference evidence="2" key="1">
    <citation type="submission" date="2024-07" db="EMBL/GenBank/DDBJ databases">
        <title>Whole genome sequence of bacterial strains from algal surface.</title>
        <authorList>
            <person name="Kumar P."/>
        </authorList>
    </citation>
    <scope>NUCLEOTIDE SEQUENCE</scope>
    <source>
        <strain evidence="2">PP-1MA</strain>
    </source>
</reference>
<keyword evidence="1" id="KW-0812">Transmembrane</keyword>
<organism evidence="2">
    <name type="scientific">Pseudidiomarina sp. PP-1MA</name>
    <dbReference type="NCBI Taxonomy" id="3237706"/>
    <lineage>
        <taxon>Bacteria</taxon>
        <taxon>Pseudomonadati</taxon>
        <taxon>Pseudomonadota</taxon>
        <taxon>Gammaproteobacteria</taxon>
        <taxon>Alteromonadales</taxon>
        <taxon>Idiomarinaceae</taxon>
        <taxon>Pseudidiomarina</taxon>
    </lineage>
</organism>
<feature type="transmembrane region" description="Helical" evidence="1">
    <location>
        <begin position="62"/>
        <end position="86"/>
    </location>
</feature>
<feature type="transmembrane region" description="Helical" evidence="1">
    <location>
        <begin position="6"/>
        <end position="26"/>
    </location>
</feature>